<reference evidence="7" key="1">
    <citation type="journal article" date="2020" name="BMC Genomics">
        <title>Correction to: Identification and distribution of gene clusters required for synthesis of sphingolipid metabolism inhibitors in diverse species of the filamentous fungus Fusarium.</title>
        <authorList>
            <person name="Kim H.S."/>
            <person name="Lohmar J.M."/>
            <person name="Busman M."/>
            <person name="Brown D.W."/>
            <person name="Naumann T.A."/>
            <person name="Divon H.H."/>
            <person name="Lysoe E."/>
            <person name="Uhlig S."/>
            <person name="Proctor R.H."/>
        </authorList>
    </citation>
    <scope>NUCLEOTIDE SEQUENCE</scope>
    <source>
        <strain evidence="7">NRRL 22465</strain>
    </source>
</reference>
<organism evidence="7 8">
    <name type="scientific">Fusarium zealandicum</name>
    <dbReference type="NCBI Taxonomy" id="1053134"/>
    <lineage>
        <taxon>Eukaryota</taxon>
        <taxon>Fungi</taxon>
        <taxon>Dikarya</taxon>
        <taxon>Ascomycota</taxon>
        <taxon>Pezizomycotina</taxon>
        <taxon>Sordariomycetes</taxon>
        <taxon>Hypocreomycetidae</taxon>
        <taxon>Hypocreales</taxon>
        <taxon>Nectriaceae</taxon>
        <taxon>Fusarium</taxon>
        <taxon>Fusarium staphyleae species complex</taxon>
    </lineage>
</organism>
<proteinExistence type="predicted"/>
<evidence type="ECO:0000259" key="6">
    <source>
        <dbReference type="PROSITE" id="PS50048"/>
    </source>
</evidence>
<dbReference type="CDD" id="cd00067">
    <property type="entry name" value="GAL4"/>
    <property type="match status" value="1"/>
</dbReference>
<dbReference type="EMBL" id="JABEYC010000171">
    <property type="protein sequence ID" value="KAF4981395.1"/>
    <property type="molecule type" value="Genomic_DNA"/>
</dbReference>
<dbReference type="PROSITE" id="PS00463">
    <property type="entry name" value="ZN2_CY6_FUNGAL_1"/>
    <property type="match status" value="1"/>
</dbReference>
<dbReference type="AlphaFoldDB" id="A0A8H4UQU0"/>
<keyword evidence="4" id="KW-0804">Transcription</keyword>
<dbReference type="GO" id="GO:0000981">
    <property type="term" value="F:DNA-binding transcription factor activity, RNA polymerase II-specific"/>
    <property type="evidence" value="ECO:0007669"/>
    <property type="project" value="InterPro"/>
</dbReference>
<dbReference type="PANTHER" id="PTHR47660">
    <property type="entry name" value="TRANSCRIPTION FACTOR WITH C2H2 AND ZN(2)-CYS(6) DNA BINDING DOMAIN (EUROFUNG)-RELATED-RELATED"/>
    <property type="match status" value="1"/>
</dbReference>
<evidence type="ECO:0000256" key="4">
    <source>
        <dbReference type="ARBA" id="ARBA00023163"/>
    </source>
</evidence>
<comment type="caution">
    <text evidence="7">The sequence shown here is derived from an EMBL/GenBank/DDBJ whole genome shotgun (WGS) entry which is preliminary data.</text>
</comment>
<evidence type="ECO:0000313" key="7">
    <source>
        <dbReference type="EMBL" id="KAF4981395.1"/>
    </source>
</evidence>
<feature type="domain" description="Zn(2)-C6 fungal-type" evidence="6">
    <location>
        <begin position="14"/>
        <end position="44"/>
    </location>
</feature>
<dbReference type="SUPFAM" id="SSF57701">
    <property type="entry name" value="Zn2/Cys6 DNA-binding domain"/>
    <property type="match status" value="1"/>
</dbReference>
<reference evidence="7" key="2">
    <citation type="submission" date="2020-05" db="EMBL/GenBank/DDBJ databases">
        <authorList>
            <person name="Kim H.-S."/>
            <person name="Proctor R.H."/>
            <person name="Brown D.W."/>
        </authorList>
    </citation>
    <scope>NUCLEOTIDE SEQUENCE</scope>
    <source>
        <strain evidence="7">NRRL 22465</strain>
    </source>
</reference>
<evidence type="ECO:0000256" key="3">
    <source>
        <dbReference type="ARBA" id="ARBA00023015"/>
    </source>
</evidence>
<keyword evidence="5" id="KW-0539">Nucleus</keyword>
<dbReference type="Proteomes" id="UP000635477">
    <property type="component" value="Unassembled WGS sequence"/>
</dbReference>
<evidence type="ECO:0000313" key="8">
    <source>
        <dbReference type="Proteomes" id="UP000635477"/>
    </source>
</evidence>
<dbReference type="InterPro" id="IPR036864">
    <property type="entry name" value="Zn2-C6_fun-type_DNA-bd_sf"/>
</dbReference>
<dbReference type="OrthoDB" id="9930022at2759"/>
<dbReference type="Gene3D" id="4.10.240.10">
    <property type="entry name" value="Zn(2)-C6 fungal-type DNA-binding domain"/>
    <property type="match status" value="1"/>
</dbReference>
<dbReference type="PROSITE" id="PS50048">
    <property type="entry name" value="ZN2_CY6_FUNGAL_2"/>
    <property type="match status" value="1"/>
</dbReference>
<dbReference type="Pfam" id="PF00172">
    <property type="entry name" value="Zn_clus"/>
    <property type="match status" value="1"/>
</dbReference>
<keyword evidence="8" id="KW-1185">Reference proteome</keyword>
<dbReference type="SMART" id="SM00066">
    <property type="entry name" value="GAL4"/>
    <property type="match status" value="1"/>
</dbReference>
<dbReference type="GO" id="GO:0008270">
    <property type="term" value="F:zinc ion binding"/>
    <property type="evidence" value="ECO:0007669"/>
    <property type="project" value="InterPro"/>
</dbReference>
<evidence type="ECO:0000256" key="5">
    <source>
        <dbReference type="ARBA" id="ARBA00023242"/>
    </source>
</evidence>
<dbReference type="InterPro" id="IPR001138">
    <property type="entry name" value="Zn2Cys6_DnaBD"/>
</dbReference>
<keyword evidence="1" id="KW-0479">Metal-binding</keyword>
<evidence type="ECO:0000256" key="1">
    <source>
        <dbReference type="ARBA" id="ARBA00022723"/>
    </source>
</evidence>
<keyword evidence="2" id="KW-0862">Zinc</keyword>
<keyword evidence="3" id="KW-0805">Transcription regulation</keyword>
<gene>
    <name evidence="7" type="ORF">FZEAL_2789</name>
</gene>
<evidence type="ECO:0000256" key="2">
    <source>
        <dbReference type="ARBA" id="ARBA00022833"/>
    </source>
</evidence>
<protein>
    <recommendedName>
        <fullName evidence="6">Zn(2)-C6 fungal-type domain-containing protein</fullName>
    </recommendedName>
</protein>
<name>A0A8H4UQU0_9HYPO</name>
<accession>A0A8H4UQU0</accession>
<sequence length="411" mass="47082">MQPNNPMQQSRLKACEPCKSSKRKCTKQLPQCRRCELRGLHCSYESRPRMVVYQPDNDAGRLVRLPQNHGEQDIPYLPQYHSPATIAIDPELELQLSEASASACPSLDDLRSAWFLTPESWKISPVDPSRLSPISVAEVDSSFDRIKDWLKDWAETGSNPFVHHELYKKVMPSCVQDAFMALSTYLSKTDKTSDIINRLIEDKAKRLVEVQGSEEVSLLDEIGRVQSLMIYTFIRLFDGDIRQRHFAEQHLPILHDWTKQMFRHTSYATSDDTLLLHNALTIYTPQLTSNPPIPCQSSPEQVLWHAWILSESVRRTWCISMMIQAGYELLKTGTGPCYGALQITTRRGVWDAETASAWTEICAERSVGFLHRNGTEGLMTESRMDEVDVFPLAFMELDFGPERMKRWQLVS</sequence>